<comment type="similarity">
    <text evidence="3">Belongs to the bacterial histone-like protein family.</text>
</comment>
<dbReference type="GO" id="GO:0030261">
    <property type="term" value="P:chromosome condensation"/>
    <property type="evidence" value="ECO:0007669"/>
    <property type="project" value="UniProtKB-KW"/>
</dbReference>
<dbReference type="Proteomes" id="UP001431572">
    <property type="component" value="Chromosome 1"/>
</dbReference>
<evidence type="ECO:0000313" key="6">
    <source>
        <dbReference type="EMBL" id="WJW66827.1"/>
    </source>
</evidence>
<dbReference type="GO" id="GO:0030527">
    <property type="term" value="F:structural constituent of chromatin"/>
    <property type="evidence" value="ECO:0007669"/>
    <property type="project" value="InterPro"/>
</dbReference>
<dbReference type="PANTHER" id="PTHR33175">
    <property type="entry name" value="DNA-BINDING PROTEIN HU"/>
    <property type="match status" value="1"/>
</dbReference>
<feature type="region of interest" description="Disordered" evidence="4">
    <location>
        <begin position="100"/>
        <end position="124"/>
    </location>
</feature>
<dbReference type="GO" id="GO:0003677">
    <property type="term" value="F:DNA binding"/>
    <property type="evidence" value="ECO:0007669"/>
    <property type="project" value="UniProtKB-KW"/>
</dbReference>
<dbReference type="InterPro" id="IPR010992">
    <property type="entry name" value="IHF-like_DNA-bd_dom_sf"/>
</dbReference>
<dbReference type="PROSITE" id="PS00045">
    <property type="entry name" value="HISTONE_LIKE"/>
    <property type="match status" value="1"/>
</dbReference>
<reference evidence="5 7" key="1">
    <citation type="submission" date="2020-06" db="EMBL/GenBank/DDBJ databases">
        <title>Anoxygenic phototrophic Chloroflexota member uses a Type I reaction center.</title>
        <authorList>
            <person name="Tsuji J.M."/>
            <person name="Shaw N.A."/>
            <person name="Nagashima S."/>
            <person name="Venkiteswaran J."/>
            <person name="Schiff S.L."/>
            <person name="Hanada S."/>
            <person name="Tank M."/>
            <person name="Neufeld J.D."/>
        </authorList>
    </citation>
    <scope>NUCLEOTIDE SEQUENCE [LARGE SCALE GENOMIC DNA]</scope>
    <source>
        <strain evidence="5">L227-S17</strain>
    </source>
</reference>
<dbReference type="CDD" id="cd13831">
    <property type="entry name" value="HU"/>
    <property type="match status" value="1"/>
</dbReference>
<reference evidence="6" key="2">
    <citation type="journal article" date="2024" name="Nature">
        <title>Anoxygenic phototroph of the Chloroflexota uses a type I reaction centre.</title>
        <authorList>
            <person name="Tsuji J.M."/>
            <person name="Shaw N.A."/>
            <person name="Nagashima S."/>
            <person name="Venkiteswaran J.J."/>
            <person name="Schiff S.L."/>
            <person name="Watanabe T."/>
            <person name="Fukui M."/>
            <person name="Hanada S."/>
            <person name="Tank M."/>
            <person name="Neufeld J.D."/>
        </authorList>
    </citation>
    <scope>NUCLEOTIDE SEQUENCE</scope>
    <source>
        <strain evidence="6">L227-S17</strain>
    </source>
</reference>
<dbReference type="InterPro" id="IPR020816">
    <property type="entry name" value="Histone-like_DNA-bd_CS"/>
</dbReference>
<gene>
    <name evidence="5" type="ORF">HXX08_03620</name>
    <name evidence="6" type="ORF">OZ401_000072</name>
</gene>
<dbReference type="Gene3D" id="4.10.520.10">
    <property type="entry name" value="IHF-like DNA-binding proteins"/>
    <property type="match status" value="1"/>
</dbReference>
<sequence length="124" mass="14017">MHKNEFIKQLARETSLPQKQVNQVVKSTIELIARSLRNGDKVVLTGFGTFEVRTRRERKGVNPQTKERIVIPETQTPGFTASNTLKNIVLGKAETSLLSSEFDSNHNEDEMPKQRRGRGRKNGA</sequence>
<organism evidence="5 7">
    <name type="scientific">Candidatus Chlorohelix allophototropha</name>
    <dbReference type="NCBI Taxonomy" id="3003348"/>
    <lineage>
        <taxon>Bacteria</taxon>
        <taxon>Bacillati</taxon>
        <taxon>Chloroflexota</taxon>
        <taxon>Chloroflexia</taxon>
        <taxon>Candidatus Chloroheliales</taxon>
        <taxon>Candidatus Chloroheliaceae</taxon>
        <taxon>Candidatus Chlorohelix</taxon>
    </lineage>
</organism>
<evidence type="ECO:0000256" key="1">
    <source>
        <dbReference type="ARBA" id="ARBA00023067"/>
    </source>
</evidence>
<dbReference type="InterPro" id="IPR000119">
    <property type="entry name" value="Hist_DNA-bd"/>
</dbReference>
<dbReference type="RefSeq" id="WP_341468720.1">
    <property type="nucleotide sequence ID" value="NZ_CP128399.1"/>
</dbReference>
<evidence type="ECO:0000256" key="2">
    <source>
        <dbReference type="ARBA" id="ARBA00023125"/>
    </source>
</evidence>
<evidence type="ECO:0000256" key="4">
    <source>
        <dbReference type="SAM" id="MobiDB-lite"/>
    </source>
</evidence>
<dbReference type="PANTHER" id="PTHR33175:SF3">
    <property type="entry name" value="DNA-BINDING PROTEIN HU-BETA"/>
    <property type="match status" value="1"/>
</dbReference>
<dbReference type="PRINTS" id="PR01727">
    <property type="entry name" value="DNABINDINGHU"/>
</dbReference>
<evidence type="ECO:0000313" key="5">
    <source>
        <dbReference type="EMBL" id="NWJ44946.1"/>
    </source>
</evidence>
<feature type="compositionally biased region" description="Basic and acidic residues" evidence="4">
    <location>
        <begin position="103"/>
        <end position="113"/>
    </location>
</feature>
<dbReference type="AlphaFoldDB" id="A0A8T7M216"/>
<dbReference type="Proteomes" id="UP000521676">
    <property type="component" value="Unassembled WGS sequence"/>
</dbReference>
<proteinExistence type="inferred from homology"/>
<keyword evidence="8" id="KW-1185">Reference proteome</keyword>
<feature type="compositionally biased region" description="Basic residues" evidence="4">
    <location>
        <begin position="114"/>
        <end position="124"/>
    </location>
</feature>
<dbReference type="EMBL" id="CP128399">
    <property type="protein sequence ID" value="WJW66827.1"/>
    <property type="molecule type" value="Genomic_DNA"/>
</dbReference>
<protein>
    <submittedName>
        <fullName evidence="5">HU family DNA-binding protein</fullName>
    </submittedName>
</protein>
<keyword evidence="1" id="KW-0226">DNA condensation</keyword>
<keyword evidence="2 5" id="KW-0238">DNA-binding</keyword>
<evidence type="ECO:0000313" key="7">
    <source>
        <dbReference type="Proteomes" id="UP000521676"/>
    </source>
</evidence>
<dbReference type="GO" id="GO:0005829">
    <property type="term" value="C:cytosol"/>
    <property type="evidence" value="ECO:0007669"/>
    <property type="project" value="TreeGrafter"/>
</dbReference>
<name>A0A8T7M216_9CHLR</name>
<dbReference type="EMBL" id="JACATZ010000001">
    <property type="protein sequence ID" value="NWJ44946.1"/>
    <property type="molecule type" value="Genomic_DNA"/>
</dbReference>
<evidence type="ECO:0000313" key="8">
    <source>
        <dbReference type="Proteomes" id="UP001431572"/>
    </source>
</evidence>
<accession>A0A8T7M216</accession>
<dbReference type="SUPFAM" id="SSF47729">
    <property type="entry name" value="IHF-like DNA-binding proteins"/>
    <property type="match status" value="1"/>
</dbReference>
<dbReference type="Pfam" id="PF00216">
    <property type="entry name" value="Bac_DNA_binding"/>
    <property type="match status" value="1"/>
</dbReference>
<evidence type="ECO:0000256" key="3">
    <source>
        <dbReference type="RuleBase" id="RU003939"/>
    </source>
</evidence>
<dbReference type="SMART" id="SM00411">
    <property type="entry name" value="BHL"/>
    <property type="match status" value="1"/>
</dbReference>